<keyword evidence="1" id="KW-1133">Transmembrane helix</keyword>
<keyword evidence="1" id="KW-0812">Transmembrane</keyword>
<proteinExistence type="predicted"/>
<sequence length="81" mass="9588">LHCTSEIHYSAFCLENIDKREISTTFWQQIWINFPQHKHTMVINLKKHDDIKTVLVGASLYHFHSYLLAIASVAIMYHYII</sequence>
<feature type="transmembrane region" description="Helical" evidence="1">
    <location>
        <begin position="63"/>
        <end position="80"/>
    </location>
</feature>
<dbReference type="AlphaFoldDB" id="A0A0R3Q9B5"/>
<name>A0A0R3Q9B5_9BILA</name>
<dbReference type="WBParaSite" id="BTMF_0000292301-mRNA-1">
    <property type="protein sequence ID" value="BTMF_0000292301-mRNA-1"/>
    <property type="gene ID" value="BTMF_0000292301"/>
</dbReference>
<reference evidence="2" key="1">
    <citation type="submission" date="2017-02" db="UniProtKB">
        <authorList>
            <consortium name="WormBaseParasite"/>
        </authorList>
    </citation>
    <scope>IDENTIFICATION</scope>
</reference>
<organism evidence="2">
    <name type="scientific">Brugia timori</name>
    <dbReference type="NCBI Taxonomy" id="42155"/>
    <lineage>
        <taxon>Eukaryota</taxon>
        <taxon>Metazoa</taxon>
        <taxon>Ecdysozoa</taxon>
        <taxon>Nematoda</taxon>
        <taxon>Chromadorea</taxon>
        <taxon>Rhabditida</taxon>
        <taxon>Spirurina</taxon>
        <taxon>Spiruromorpha</taxon>
        <taxon>Filarioidea</taxon>
        <taxon>Onchocercidae</taxon>
        <taxon>Brugia</taxon>
    </lineage>
</organism>
<evidence type="ECO:0000313" key="2">
    <source>
        <dbReference type="WBParaSite" id="BTMF_0000292301-mRNA-1"/>
    </source>
</evidence>
<evidence type="ECO:0000256" key="1">
    <source>
        <dbReference type="SAM" id="Phobius"/>
    </source>
</evidence>
<accession>A0A0R3Q9B5</accession>
<keyword evidence="1" id="KW-0472">Membrane</keyword>
<protein>
    <submittedName>
        <fullName evidence="2">Odorant receptor</fullName>
    </submittedName>
</protein>